<gene>
    <name evidence="5" type="ORF">KI659_12910</name>
</gene>
<dbReference type="SUPFAM" id="SSF51735">
    <property type="entry name" value="NAD(P)-binding Rossmann-fold domains"/>
    <property type="match status" value="1"/>
</dbReference>
<keyword evidence="4" id="KW-0560">Oxidoreductase</keyword>
<evidence type="ECO:0000256" key="4">
    <source>
        <dbReference type="ARBA" id="ARBA00023002"/>
    </source>
</evidence>
<dbReference type="GO" id="GO:0006729">
    <property type="term" value="P:tetrahydrobiopterin biosynthetic process"/>
    <property type="evidence" value="ECO:0007669"/>
    <property type="project" value="TreeGrafter"/>
</dbReference>
<dbReference type="AlphaFoldDB" id="A0AAP2CIP7"/>
<comment type="subcellular location">
    <subcellularLocation>
        <location evidence="1">Cytoplasm</location>
    </subcellularLocation>
</comment>
<reference evidence="5 6" key="1">
    <citation type="submission" date="2021-05" db="EMBL/GenBank/DDBJ databases">
        <authorList>
            <person name="Zhang Z.D."/>
            <person name="Osman G."/>
        </authorList>
    </citation>
    <scope>NUCLEOTIDE SEQUENCE [LARGE SCALE GENOMIC DNA]</scope>
    <source>
        <strain evidence="5 6">KCTC 32217</strain>
    </source>
</reference>
<dbReference type="PANTHER" id="PTHR44085:SF2">
    <property type="entry name" value="SEPIAPTERIN REDUCTASE"/>
    <property type="match status" value="1"/>
</dbReference>
<dbReference type="InterPro" id="IPR051721">
    <property type="entry name" value="Biopterin_syn/organic_redct"/>
</dbReference>
<evidence type="ECO:0000256" key="1">
    <source>
        <dbReference type="ARBA" id="ARBA00004496"/>
    </source>
</evidence>
<dbReference type="InterPro" id="IPR002347">
    <property type="entry name" value="SDR_fam"/>
</dbReference>
<protein>
    <submittedName>
        <fullName evidence="5">SDR family NAD(P)-dependent oxidoreductase</fullName>
    </submittedName>
</protein>
<accession>A0AAP2CIP7</accession>
<evidence type="ECO:0000313" key="6">
    <source>
        <dbReference type="Proteomes" id="UP001319104"/>
    </source>
</evidence>
<sequence length="242" mass="26954">MENLIIITGCSQGLGKALTALYCQDGRNRVVGVSRTGLTLGFANFENLKIDLSDLQMVKSNLDKIFPRGDFDNLVLVNNAGWIGEIRHFGNLSADAISQIHQINTVAPAILMNEFVKRYKDSPSRKTVVNISSGAAAKNIDGWSGYSSSKAALNRYTEIAEEESEMSNWGIKFYALSPGIIDTGMQQDIRSAKAEEFSRVEAFRGFKENEELASPEEVAEKVKYLIDNRDNFKEVLQDVRQF</sequence>
<organism evidence="5 6">
    <name type="scientific">Litoribacter ruber</name>
    <dbReference type="NCBI Taxonomy" id="702568"/>
    <lineage>
        <taxon>Bacteria</taxon>
        <taxon>Pseudomonadati</taxon>
        <taxon>Bacteroidota</taxon>
        <taxon>Cytophagia</taxon>
        <taxon>Cytophagales</taxon>
        <taxon>Cyclobacteriaceae</taxon>
        <taxon>Litoribacter</taxon>
    </lineage>
</organism>
<dbReference type="GO" id="GO:0005737">
    <property type="term" value="C:cytoplasm"/>
    <property type="evidence" value="ECO:0007669"/>
    <property type="project" value="UniProtKB-SubCell"/>
</dbReference>
<dbReference type="GO" id="GO:0004757">
    <property type="term" value="F:sepiapterin reductase (NADP+) activity"/>
    <property type="evidence" value="ECO:0007669"/>
    <property type="project" value="TreeGrafter"/>
</dbReference>
<name>A0AAP2CIP7_9BACT</name>
<proteinExistence type="predicted"/>
<dbReference type="RefSeq" id="WP_213945775.1">
    <property type="nucleotide sequence ID" value="NZ_JAHBGI010000007.1"/>
</dbReference>
<evidence type="ECO:0000256" key="3">
    <source>
        <dbReference type="ARBA" id="ARBA00022857"/>
    </source>
</evidence>
<evidence type="ECO:0000313" key="5">
    <source>
        <dbReference type="EMBL" id="MBS9524912.1"/>
    </source>
</evidence>
<keyword evidence="2" id="KW-0963">Cytoplasm</keyword>
<dbReference type="InterPro" id="IPR036291">
    <property type="entry name" value="NAD(P)-bd_dom_sf"/>
</dbReference>
<evidence type="ECO:0000256" key="2">
    <source>
        <dbReference type="ARBA" id="ARBA00022490"/>
    </source>
</evidence>
<dbReference type="Pfam" id="PF00106">
    <property type="entry name" value="adh_short"/>
    <property type="match status" value="1"/>
</dbReference>
<keyword evidence="6" id="KW-1185">Reference proteome</keyword>
<dbReference type="Proteomes" id="UP001319104">
    <property type="component" value="Unassembled WGS sequence"/>
</dbReference>
<dbReference type="PRINTS" id="PR00081">
    <property type="entry name" value="GDHRDH"/>
</dbReference>
<comment type="caution">
    <text evidence="5">The sequence shown here is derived from an EMBL/GenBank/DDBJ whole genome shotgun (WGS) entry which is preliminary data.</text>
</comment>
<dbReference type="EMBL" id="JAHCMY010000007">
    <property type="protein sequence ID" value="MBS9524912.1"/>
    <property type="molecule type" value="Genomic_DNA"/>
</dbReference>
<dbReference type="Gene3D" id="3.40.50.720">
    <property type="entry name" value="NAD(P)-binding Rossmann-like Domain"/>
    <property type="match status" value="1"/>
</dbReference>
<dbReference type="PANTHER" id="PTHR44085">
    <property type="entry name" value="SEPIAPTERIN REDUCTASE"/>
    <property type="match status" value="1"/>
</dbReference>
<keyword evidence="3" id="KW-0521">NADP</keyword>